<dbReference type="Proteomes" id="UP001459714">
    <property type="component" value="Unassembled WGS sequence"/>
</dbReference>
<evidence type="ECO:0000256" key="1">
    <source>
        <dbReference type="SAM" id="Coils"/>
    </source>
</evidence>
<name>A0ABU9K2T4_9BACI</name>
<protein>
    <submittedName>
        <fullName evidence="4">Phage tail spike protein</fullName>
    </submittedName>
</protein>
<dbReference type="NCBIfam" id="TIGR01665">
    <property type="entry name" value="put_anti_recept"/>
    <property type="match status" value="2"/>
</dbReference>
<dbReference type="Pfam" id="PF06605">
    <property type="entry name" value="Prophage_tail"/>
    <property type="match status" value="1"/>
</dbReference>
<dbReference type="Pfam" id="PF24049">
    <property type="entry name" value="YOMG_N"/>
    <property type="match status" value="1"/>
</dbReference>
<organism evidence="4 5">
    <name type="scientific">Caldifermentibacillus hisashii</name>
    <dbReference type="NCBI Taxonomy" id="996558"/>
    <lineage>
        <taxon>Bacteria</taxon>
        <taxon>Bacillati</taxon>
        <taxon>Bacillota</taxon>
        <taxon>Bacilli</taxon>
        <taxon>Bacillales</taxon>
        <taxon>Bacillaceae</taxon>
        <taxon>Caldifermentibacillus</taxon>
    </lineage>
</organism>
<feature type="domain" description="Tail spike" evidence="2">
    <location>
        <begin position="162"/>
        <end position="506"/>
    </location>
</feature>
<evidence type="ECO:0000259" key="3">
    <source>
        <dbReference type="Pfam" id="PF24049"/>
    </source>
</evidence>
<evidence type="ECO:0000313" key="4">
    <source>
        <dbReference type="EMBL" id="MEL3959408.1"/>
    </source>
</evidence>
<dbReference type="InterPro" id="IPR057796">
    <property type="entry name" value="YOMG-like_N"/>
</dbReference>
<dbReference type="InterPro" id="IPR010572">
    <property type="entry name" value="Tail_dom"/>
</dbReference>
<evidence type="ECO:0000259" key="2">
    <source>
        <dbReference type="Pfam" id="PF06605"/>
    </source>
</evidence>
<evidence type="ECO:0000313" key="5">
    <source>
        <dbReference type="Proteomes" id="UP001459714"/>
    </source>
</evidence>
<gene>
    <name evidence="4" type="ORF">NST17_19845</name>
</gene>
<reference evidence="4 5" key="1">
    <citation type="submission" date="2024-03" db="EMBL/GenBank/DDBJ databases">
        <title>Bacilli Hybrid Assemblies.</title>
        <authorList>
            <person name="Kovac J."/>
        </authorList>
    </citation>
    <scope>NUCLEOTIDE SEQUENCE [LARGE SCALE GENOMIC DNA]</scope>
    <source>
        <strain evidence="4 5">FSL M8-0022</strain>
    </source>
</reference>
<proteinExistence type="predicted"/>
<dbReference type="RefSeq" id="WP_342021046.1">
    <property type="nucleotide sequence ID" value="NZ_JBBYAK010000002.1"/>
</dbReference>
<keyword evidence="1" id="KW-0175">Coiled coil</keyword>
<dbReference type="InterPro" id="IPR007119">
    <property type="entry name" value="Phage_tail_spike_N"/>
</dbReference>
<accession>A0ABU9K2T4</accession>
<sequence>MFFINETLEIKEIDLFVAKPNLDRDIIGHLKEAYGKRLLLKINNLSELEFTIPFKIEKKHNLIDNPNVGKIKDRFLIKAIYDKKIEWFRIDNVTKSSDENGEILSVHAYSLGIELRDKTVIFIDEMSKDVNYMLNLCLSNTLWSVGEIDPDIEFNDGLKVYRSFDLTEVNKLDFLYTIAQTFKGIIVWDTVNRIVNLKTQDHVGNNNGLRISYGKYMKSMNKESNSNEMVTRLVPMGRDGLTINSVSPTGLGYIDDYSYFMYPFQRDENKNVIQSSDYMSDDLCHALLDYNELLSQNEKVFKSLLEKRNSLNKSLLEKQADKVKYNIQMAQILDSIDVEKANERDFTKLEQQRLELQQLINAKQVEIEDIESQLNNNQNEITSLQKLLSTENNFTSDQIMELNTYIIEKTWSNDNITNAEDLLKEAKREFEELRKPQTVFSIDIVNFTQILEGQKDWGKLNIGDTIYIYHERLNENLTAKITEIDVNFDDKSVNITITNTQDILTDEEKFYERLKQVDTTTISLNNNKYRWKDSTEKVSEIEKVINEALDATKREIVAGVNNSVKISSRGIQIIDSEDPNRMIILQNSVLALSEDGGNTWKTAIKPDRIVAERIQGLLGEFVKLRAEQILVNPDGSETTIGGKINDFDEKLRDDLRLEEPLPSSLRLNRYGVNVDDDNGNNRVRLGQYADGKYGLLIRDKTGKVTMLDEEGMLQTWQEGRTDNVDSNNPLVLYLYTPPETRVISKAILRFKLLPFRAYSKGTESGGGIYTSTESGGGTYTSTESGGGGIATSLALNWEPGDNGHDHGIPNGLLLSTADGGSVGWVKSGQHSHQISIPSHTHLFSIPNHYHWFSLPEHIHDIKYGIYTSTSATNISIYINSTNVTYELGGMFTTDQNNLDITKYIKIGQWNRIELNSSRLGRIDASCFIQAFVGM</sequence>
<comment type="caution">
    <text evidence="4">The sequence shown here is derived from an EMBL/GenBank/DDBJ whole genome shotgun (WGS) entry which is preliminary data.</text>
</comment>
<feature type="domain" description="YOMG-like N-terminal" evidence="3">
    <location>
        <begin position="18"/>
        <end position="105"/>
    </location>
</feature>
<feature type="coiled-coil region" evidence="1">
    <location>
        <begin position="346"/>
        <end position="387"/>
    </location>
</feature>
<keyword evidence="5" id="KW-1185">Reference proteome</keyword>
<dbReference type="EMBL" id="JBBYAK010000002">
    <property type="protein sequence ID" value="MEL3959408.1"/>
    <property type="molecule type" value="Genomic_DNA"/>
</dbReference>